<evidence type="ECO:0000313" key="4">
    <source>
        <dbReference type="EMBL" id="BEH02301.1"/>
    </source>
</evidence>
<organism evidence="4 5">
    <name type="scientific">Brooklawnia propionicigenes</name>
    <dbReference type="NCBI Taxonomy" id="3041175"/>
    <lineage>
        <taxon>Bacteria</taxon>
        <taxon>Bacillati</taxon>
        <taxon>Actinomycetota</taxon>
        <taxon>Actinomycetes</taxon>
        <taxon>Propionibacteriales</taxon>
        <taxon>Propionibacteriaceae</taxon>
        <taxon>Brooklawnia</taxon>
    </lineage>
</organism>
<evidence type="ECO:0000313" key="5">
    <source>
        <dbReference type="Proteomes" id="UP001431656"/>
    </source>
</evidence>
<dbReference type="InterPro" id="IPR012337">
    <property type="entry name" value="RNaseH-like_sf"/>
</dbReference>
<dbReference type="EMBL" id="AP028056">
    <property type="protein sequence ID" value="BEH02301.1"/>
    <property type="molecule type" value="Genomic_DNA"/>
</dbReference>
<evidence type="ECO:0000256" key="2">
    <source>
        <dbReference type="SAM" id="MobiDB-lite"/>
    </source>
</evidence>
<feature type="compositionally biased region" description="Polar residues" evidence="2">
    <location>
        <begin position="514"/>
        <end position="546"/>
    </location>
</feature>
<evidence type="ECO:0000256" key="1">
    <source>
        <dbReference type="ARBA" id="ARBA00009277"/>
    </source>
</evidence>
<dbReference type="Proteomes" id="UP001431656">
    <property type="component" value="Chromosome"/>
</dbReference>
<dbReference type="PANTHER" id="PTHR35004">
    <property type="entry name" value="TRANSPOSASE RV3428C-RELATED"/>
    <property type="match status" value="1"/>
</dbReference>
<name>A0AAN0K889_9ACTN</name>
<dbReference type="PROSITE" id="PS50994">
    <property type="entry name" value="INTEGRASE"/>
    <property type="match status" value="1"/>
</dbReference>
<dbReference type="GO" id="GO:0015074">
    <property type="term" value="P:DNA integration"/>
    <property type="evidence" value="ECO:0007669"/>
    <property type="project" value="InterPro"/>
</dbReference>
<dbReference type="Gene3D" id="3.30.420.10">
    <property type="entry name" value="Ribonuclease H-like superfamily/Ribonuclease H"/>
    <property type="match status" value="1"/>
</dbReference>
<dbReference type="Pfam" id="PF00665">
    <property type="entry name" value="rve"/>
    <property type="match status" value="1"/>
</dbReference>
<dbReference type="NCBIfam" id="NF033546">
    <property type="entry name" value="transpos_IS21"/>
    <property type="match status" value="1"/>
</dbReference>
<keyword evidence="5" id="KW-1185">Reference proteome</keyword>
<reference evidence="4" key="1">
    <citation type="journal article" date="2024" name="Int. J. Syst. Evol. Microbiol.">
        <title>Brooklawnia propionicigenes sp. nov., a facultatively anaerobic, propionate-producing bacterium isolated from a methanogenic reactor treating waste from cattle farms.</title>
        <authorList>
            <person name="Akita Y."/>
            <person name="Ueki A."/>
            <person name="Tonouchi A."/>
            <person name="Sugawara Y."/>
            <person name="Honma S."/>
            <person name="Kaku N."/>
            <person name="Ueki K."/>
        </authorList>
    </citation>
    <scope>NUCLEOTIDE SEQUENCE</scope>
    <source>
        <strain evidence="4">SH051</strain>
    </source>
</reference>
<dbReference type="InterPro" id="IPR054353">
    <property type="entry name" value="IstA-like_C"/>
</dbReference>
<proteinExistence type="inferred from homology"/>
<feature type="region of interest" description="Disordered" evidence="2">
    <location>
        <begin position="510"/>
        <end position="546"/>
    </location>
</feature>
<evidence type="ECO:0000259" key="3">
    <source>
        <dbReference type="PROSITE" id="PS50994"/>
    </source>
</evidence>
<comment type="similarity">
    <text evidence="1">Belongs to the transposase IS21/IS408/IS1162 family.</text>
</comment>
<dbReference type="Pfam" id="PF22483">
    <property type="entry name" value="Mu-transpos_C_2"/>
    <property type="match status" value="1"/>
</dbReference>
<accession>A0AAN0K889</accession>
<dbReference type="GO" id="GO:0003676">
    <property type="term" value="F:nucleic acid binding"/>
    <property type="evidence" value="ECO:0007669"/>
    <property type="project" value="InterPro"/>
</dbReference>
<sequence>MGSARHDIRCLAASAVGVPSSSAMSGAEALFVTRGRDILKSAEEIMEILDAYDLTGSLRDSAELVGCSHHTVKRYVEARDKLGGPPSGTARRPQLIDDYLDKVEEWVERSKGKVRADRVHQKLVWLGFTGSERTTRRAVAAAKAAFRVGNRRVHRPWVTEPGMWLQYDYGDGPLIDGVKTVLFVAWVAWSRFRVVLPLRDKTLPSVFAALDVTFRRIGGVPTYVLTDNEKTVTSEHIAGIPVRNPQLVAFASHYAVTVHTCVPADPASKGGTESSVKLAKADLVPTEANLRDAYDSFADLEAACEAFGEMVNSRPHRVTRRAPVEMLAEERLRLHPVAAAPFTVAFGTTRVVPVNTPMVNFEHGQYSVPHRLCGATVWVRVHGRGADEQIVICHLTDAGPVEVARHRRATPGTPMLDGQHFPPAPAGALERTPTPRTVADSEFLALGEGARLWLVEAAHAGTGKMRVKMAAAVQLARLFNPADVDWALGHAAVHGRFAEADLASILDHHRSRPHPQQLQASEDKSLTQGTRGWATYGTTTPEEIAS</sequence>
<dbReference type="SUPFAM" id="SSF53098">
    <property type="entry name" value="Ribonuclease H-like"/>
    <property type="match status" value="1"/>
</dbReference>
<dbReference type="KEGG" id="broo:brsh051_15820"/>
<dbReference type="PANTHER" id="PTHR35004:SF8">
    <property type="entry name" value="TRANSPOSASE RV3428C-RELATED"/>
    <property type="match status" value="1"/>
</dbReference>
<feature type="domain" description="Integrase catalytic" evidence="3">
    <location>
        <begin position="152"/>
        <end position="331"/>
    </location>
</feature>
<gene>
    <name evidence="4" type="ORF">brsh051_15820</name>
</gene>
<protein>
    <recommendedName>
        <fullName evidence="3">Integrase catalytic domain-containing protein</fullName>
    </recommendedName>
</protein>
<dbReference type="InterPro" id="IPR001584">
    <property type="entry name" value="Integrase_cat-core"/>
</dbReference>
<dbReference type="InterPro" id="IPR036397">
    <property type="entry name" value="RNaseH_sf"/>
</dbReference>
<dbReference type="AlphaFoldDB" id="A0AAN0K889"/>